<dbReference type="Gene3D" id="3.60.20.10">
    <property type="entry name" value="Glutamine Phosphoribosylpyrophosphate, subunit 1, domain 1"/>
    <property type="match status" value="1"/>
</dbReference>
<evidence type="ECO:0000256" key="5">
    <source>
        <dbReference type="PIRSR" id="PIRSR001227-2"/>
    </source>
</evidence>
<dbReference type="RefSeq" id="WP_184404588.1">
    <property type="nucleotide sequence ID" value="NZ_JACHHJ010000003.1"/>
</dbReference>
<comment type="similarity">
    <text evidence="1">Belongs to the peptidase S45 family.</text>
</comment>
<gene>
    <name evidence="7" type="ORF">HNR44_002511</name>
</gene>
<protein>
    <submittedName>
        <fullName evidence="7">Penicillin amidase</fullName>
        <ecNumber evidence="7">3.5.1.11</ecNumber>
    </submittedName>
</protein>
<dbReference type="CDD" id="cd03747">
    <property type="entry name" value="Ntn_PGA_like"/>
    <property type="match status" value="1"/>
</dbReference>
<dbReference type="Gene3D" id="2.30.120.10">
    <property type="match status" value="1"/>
</dbReference>
<dbReference type="InterPro" id="IPR029055">
    <property type="entry name" value="Ntn_hydrolases_N"/>
</dbReference>
<dbReference type="PANTHER" id="PTHR34218:SF4">
    <property type="entry name" value="ACYL-HOMOSERINE LACTONE ACYLASE QUIP"/>
    <property type="match status" value="1"/>
</dbReference>
<evidence type="ECO:0000256" key="6">
    <source>
        <dbReference type="SAM" id="Phobius"/>
    </source>
</evidence>
<sequence>MSRPVHKPERKRLFYFWKITWGVLLVLLLLVGGAVTWGYTQLMSGLPQVVGDHNVVGIEAEVNIYRDQNGVPHIEAENEEDLYYAQGFVTAQDRMFQMDMSRRQASGMLSEVVGKDALDSDRYFRTFGLRRAAEASVNAYDQEALTALDAYTAGVNEYITHALSENELPVEFRLLGYEPEPWTALDSLTIGKFMAYDLGGNWQGQAFRHWLVNNVSEEEALDLMPTYPDDGPVILDMAKDTTIDMAEVFADVGNYQPEPFNGSNNWVISGEHTASGAPLLADDPHLGLDTPSVWYETHLQSPSVNVTGVIFAGVPGIILGHNEEIAWGVTNVGPDVQELYIERRHPEDPHQFLYEDEWYEAEVTEEFIEVDGYDEPFLHETVITRHGPLISEYAHEEGVIIDEALALKWTAHEPSTELQAIMNINRADDWESFTTALEHFHAPAQNFVYADTNGNIGYRANGKIPIRPHDDAFLPVPGWTGEHDWQGYIPWDELPTIINPDSGMISTANNQIDDEDYDYHLSHTWAQPYRHQRILEMLEAGNDFTVEDMQAMQMDTQNLQAEEFVPILTKAVAEEELRDIDKEVLDVLGDWNKVDEKEEAGPFIFHLWMNAIPHVLFSSDIPESILDIFEGEANVVDQLLRDAAQGNEGPWIEKNGGLATVATESLQIAADYAKDLQGESPENWLWGDYHRATFAHPLGAMAPLNLLFNPRPQPVDGSSITVMAASFDNQTGDMIHGAGWRGVMDLSDLSQSYHIVAPGQSGHVMGDHYHDQLLDWVEGEYHTTNMAEYQTDSDHLRLVPEQ</sequence>
<feature type="active site" description="Nucleophile" evidence="4">
    <location>
        <position position="263"/>
    </location>
</feature>
<dbReference type="InterPro" id="IPR043147">
    <property type="entry name" value="Penicillin_amidase_A-knob"/>
</dbReference>
<dbReference type="GO" id="GO:0008953">
    <property type="term" value="F:penicillin amidase activity"/>
    <property type="evidence" value="ECO:0007669"/>
    <property type="project" value="UniProtKB-EC"/>
</dbReference>
<dbReference type="GO" id="GO:0046872">
    <property type="term" value="F:metal ion binding"/>
    <property type="evidence" value="ECO:0007669"/>
    <property type="project" value="UniProtKB-KW"/>
</dbReference>
<dbReference type="Pfam" id="PF01804">
    <property type="entry name" value="Penicil_amidase"/>
    <property type="match status" value="1"/>
</dbReference>
<keyword evidence="8" id="KW-1185">Reference proteome</keyword>
<dbReference type="InterPro" id="IPR002692">
    <property type="entry name" value="S45"/>
</dbReference>
<comment type="caution">
    <text evidence="7">The sequence shown here is derived from an EMBL/GenBank/DDBJ whole genome shotgun (WGS) entry which is preliminary data.</text>
</comment>
<accession>A0A841Q2F4</accession>
<keyword evidence="5" id="KW-0106">Calcium</keyword>
<evidence type="ECO:0000256" key="1">
    <source>
        <dbReference type="ARBA" id="ARBA00006586"/>
    </source>
</evidence>
<dbReference type="InterPro" id="IPR043146">
    <property type="entry name" value="Penicillin_amidase_N_B-knob"/>
</dbReference>
<keyword evidence="3" id="KW-0865">Zymogen</keyword>
<keyword evidence="5" id="KW-0479">Metal-binding</keyword>
<name>A0A841Q2F4_9BACL</name>
<proteinExistence type="inferred from homology"/>
<dbReference type="Gene3D" id="1.10.1400.10">
    <property type="match status" value="1"/>
</dbReference>
<dbReference type="PANTHER" id="PTHR34218">
    <property type="entry name" value="PEPTIDASE S45 PENICILLIN AMIDASE"/>
    <property type="match status" value="1"/>
</dbReference>
<reference evidence="7 8" key="1">
    <citation type="submission" date="2020-08" db="EMBL/GenBank/DDBJ databases">
        <title>Genomic Encyclopedia of Type Strains, Phase IV (KMG-IV): sequencing the most valuable type-strain genomes for metagenomic binning, comparative biology and taxonomic classification.</title>
        <authorList>
            <person name="Goeker M."/>
        </authorList>
    </citation>
    <scope>NUCLEOTIDE SEQUENCE [LARGE SCALE GENOMIC DNA]</scope>
    <source>
        <strain evidence="7 8">DSM 21769</strain>
    </source>
</reference>
<dbReference type="Proteomes" id="UP000568839">
    <property type="component" value="Unassembled WGS sequence"/>
</dbReference>
<dbReference type="GO" id="GO:0017000">
    <property type="term" value="P:antibiotic biosynthetic process"/>
    <property type="evidence" value="ECO:0007669"/>
    <property type="project" value="InterPro"/>
</dbReference>
<evidence type="ECO:0000256" key="4">
    <source>
        <dbReference type="PIRSR" id="PIRSR001227-1"/>
    </source>
</evidence>
<dbReference type="EMBL" id="JACHHJ010000003">
    <property type="protein sequence ID" value="MBB6450528.1"/>
    <property type="molecule type" value="Genomic_DNA"/>
</dbReference>
<keyword evidence="6" id="KW-1133">Transmembrane helix</keyword>
<dbReference type="Gene3D" id="1.10.439.10">
    <property type="entry name" value="Penicillin Amidohydrolase, domain 1"/>
    <property type="match status" value="1"/>
</dbReference>
<keyword evidence="2 7" id="KW-0378">Hydrolase</keyword>
<dbReference type="PIRSF" id="PIRSF001227">
    <property type="entry name" value="Pen_acylase"/>
    <property type="match status" value="1"/>
</dbReference>
<feature type="binding site" evidence="5">
    <location>
        <position position="335"/>
    </location>
    <ligand>
        <name>Ca(2+)</name>
        <dbReference type="ChEBI" id="CHEBI:29108"/>
    </ligand>
</feature>
<organism evidence="7 8">
    <name type="scientific">Geomicrobium halophilum</name>
    <dbReference type="NCBI Taxonomy" id="549000"/>
    <lineage>
        <taxon>Bacteria</taxon>
        <taxon>Bacillati</taxon>
        <taxon>Bacillota</taxon>
        <taxon>Bacilli</taxon>
        <taxon>Bacillales</taxon>
        <taxon>Geomicrobium</taxon>
    </lineage>
</organism>
<dbReference type="SUPFAM" id="SSF56235">
    <property type="entry name" value="N-terminal nucleophile aminohydrolases (Ntn hydrolases)"/>
    <property type="match status" value="1"/>
</dbReference>
<dbReference type="InterPro" id="IPR023343">
    <property type="entry name" value="Penicillin_amidase_dom1"/>
</dbReference>
<evidence type="ECO:0000313" key="7">
    <source>
        <dbReference type="EMBL" id="MBB6450528.1"/>
    </source>
</evidence>
<dbReference type="AlphaFoldDB" id="A0A841Q2F4"/>
<evidence type="ECO:0000256" key="3">
    <source>
        <dbReference type="ARBA" id="ARBA00023145"/>
    </source>
</evidence>
<comment type="cofactor">
    <cofactor evidence="5">
        <name>Ca(2+)</name>
        <dbReference type="ChEBI" id="CHEBI:29108"/>
    </cofactor>
    <text evidence="5">Binds 1 Ca(2+) ion per dimer.</text>
</comment>
<keyword evidence="6" id="KW-0812">Transmembrane</keyword>
<evidence type="ECO:0000256" key="2">
    <source>
        <dbReference type="ARBA" id="ARBA00022801"/>
    </source>
</evidence>
<dbReference type="InterPro" id="IPR014395">
    <property type="entry name" value="Pen/GL7ACA/AHL_acylase"/>
</dbReference>
<feature type="transmembrane region" description="Helical" evidence="6">
    <location>
        <begin position="21"/>
        <end position="39"/>
    </location>
</feature>
<evidence type="ECO:0000313" key="8">
    <source>
        <dbReference type="Proteomes" id="UP000568839"/>
    </source>
</evidence>
<dbReference type="EC" id="3.5.1.11" evidence="7"/>
<keyword evidence="6" id="KW-0472">Membrane</keyword>